<dbReference type="NCBIfam" id="NF005451">
    <property type="entry name" value="PRK07044.1"/>
    <property type="match status" value="1"/>
</dbReference>
<evidence type="ECO:0000313" key="3">
    <source>
        <dbReference type="EMBL" id="BAR60543.1"/>
    </source>
</evidence>
<protein>
    <submittedName>
        <fullName evidence="3">Aldolase II superfamily protein</fullName>
    </submittedName>
</protein>
<dbReference type="PANTHER" id="PTHR10672">
    <property type="entry name" value="ADDUCIN"/>
    <property type="match status" value="1"/>
</dbReference>
<dbReference type="AlphaFoldDB" id="A0A0E4FWB8"/>
<dbReference type="Gene3D" id="3.40.225.10">
    <property type="entry name" value="Class II aldolase/adducin N-terminal domain"/>
    <property type="match status" value="1"/>
</dbReference>
<evidence type="ECO:0000259" key="2">
    <source>
        <dbReference type="SMART" id="SM01007"/>
    </source>
</evidence>
<dbReference type="GO" id="GO:0051015">
    <property type="term" value="F:actin filament binding"/>
    <property type="evidence" value="ECO:0007669"/>
    <property type="project" value="TreeGrafter"/>
</dbReference>
<comment type="similarity">
    <text evidence="1">Belongs to the aldolase class II family.</text>
</comment>
<dbReference type="GO" id="GO:0005856">
    <property type="term" value="C:cytoskeleton"/>
    <property type="evidence" value="ECO:0007669"/>
    <property type="project" value="TreeGrafter"/>
</dbReference>
<dbReference type="Pfam" id="PF00596">
    <property type="entry name" value="Aldolase_II"/>
    <property type="match status" value="1"/>
</dbReference>
<sequence length="263" mass="29497">MNAMSAREPQAAPRGIEPAEWDARVKLAACYRMVAKLEMDDLIYNHISLRVPGHEDQFLINPYGLLFDEITASSLVKIDTKGNKLDETPHGVNVAAFVIHAAIHTSNHDAACVLHTHSDASVAVSGQEKGLLPLSQFAMRFYDRQAFHDYEGVAIDLDEQVRLVRDLGPHKVMLMRNHGILTVGRTPGEAFMLLYYFERAARIQLQMQAAAAAGAKLVMPPHEVCEKAARQFWELQGDILVPGEREWPALMRQLDRTDPSYRN</sequence>
<name>A0A0E4FWB8_9BRAD</name>
<dbReference type="RefSeq" id="WP_082756458.1">
    <property type="nucleotide sequence ID" value="NZ_JAFCKD010000001.1"/>
</dbReference>
<feature type="domain" description="Class II aldolase/adducin N-terminal" evidence="2">
    <location>
        <begin position="25"/>
        <end position="205"/>
    </location>
</feature>
<dbReference type="FunFam" id="3.40.225.10:FF:000013">
    <property type="entry name" value="Class II aldolase"/>
    <property type="match status" value="1"/>
</dbReference>
<dbReference type="SUPFAM" id="SSF53639">
    <property type="entry name" value="AraD/HMP-PK domain-like"/>
    <property type="match status" value="1"/>
</dbReference>
<reference evidence="3 4" key="1">
    <citation type="submission" date="2014-11" db="EMBL/GenBank/DDBJ databases">
        <title>Symbiosis island explosion on the genome of extra-slow-growing strains of soybean bradyrhizobia with massive insertion sequences.</title>
        <authorList>
            <person name="Iida T."/>
            <person name="Minamisawa K."/>
        </authorList>
    </citation>
    <scope>NUCLEOTIDE SEQUENCE [LARGE SCALE GENOMIC DNA]</scope>
    <source>
        <strain evidence="3 4">NK6</strain>
    </source>
</reference>
<evidence type="ECO:0000313" key="4">
    <source>
        <dbReference type="Proteomes" id="UP000063308"/>
    </source>
</evidence>
<evidence type="ECO:0000256" key="1">
    <source>
        <dbReference type="ARBA" id="ARBA00037961"/>
    </source>
</evidence>
<dbReference type="SMART" id="SM01007">
    <property type="entry name" value="Aldolase_II"/>
    <property type="match status" value="1"/>
</dbReference>
<dbReference type="PANTHER" id="PTHR10672:SF3">
    <property type="entry name" value="PROTEIN HU-LI TAI SHAO"/>
    <property type="match status" value="1"/>
</dbReference>
<dbReference type="InterPro" id="IPR001303">
    <property type="entry name" value="Aldolase_II/adducin_N"/>
</dbReference>
<accession>A0A0E4FWB8</accession>
<dbReference type="InterPro" id="IPR051017">
    <property type="entry name" value="Aldolase-II_Adducin_sf"/>
</dbReference>
<organism evidence="3 4">
    <name type="scientific">Bradyrhizobium diazoefficiens</name>
    <dbReference type="NCBI Taxonomy" id="1355477"/>
    <lineage>
        <taxon>Bacteria</taxon>
        <taxon>Pseudomonadati</taxon>
        <taxon>Pseudomonadota</taxon>
        <taxon>Alphaproteobacteria</taxon>
        <taxon>Hyphomicrobiales</taxon>
        <taxon>Nitrobacteraceae</taxon>
        <taxon>Bradyrhizobium</taxon>
    </lineage>
</organism>
<proteinExistence type="inferred from homology"/>
<dbReference type="EMBL" id="AP014685">
    <property type="protein sequence ID" value="BAR60543.1"/>
    <property type="molecule type" value="Genomic_DNA"/>
</dbReference>
<dbReference type="Proteomes" id="UP000063308">
    <property type="component" value="Chromosome"/>
</dbReference>
<gene>
    <name evidence="3" type="ORF">NK6_7392</name>
</gene>
<dbReference type="InterPro" id="IPR036409">
    <property type="entry name" value="Aldolase_II/adducin_N_sf"/>
</dbReference>